<evidence type="ECO:0000256" key="4">
    <source>
        <dbReference type="ARBA" id="ARBA00023136"/>
    </source>
</evidence>
<dbReference type="InterPro" id="IPR007016">
    <property type="entry name" value="O-antigen_ligase-rel_domated"/>
</dbReference>
<feature type="transmembrane region" description="Helical" evidence="5">
    <location>
        <begin position="83"/>
        <end position="100"/>
    </location>
</feature>
<dbReference type="PANTHER" id="PTHR37422">
    <property type="entry name" value="TEICHURONIC ACID BIOSYNTHESIS PROTEIN TUAE"/>
    <property type="match status" value="1"/>
</dbReference>
<feature type="transmembrane region" description="Helical" evidence="5">
    <location>
        <begin position="424"/>
        <end position="443"/>
    </location>
</feature>
<dbReference type="RefSeq" id="WP_129130829.1">
    <property type="nucleotide sequence ID" value="NZ_SDHW01000002.1"/>
</dbReference>
<keyword evidence="2 5" id="KW-0812">Transmembrane</keyword>
<dbReference type="GO" id="GO:0016874">
    <property type="term" value="F:ligase activity"/>
    <property type="evidence" value="ECO:0007669"/>
    <property type="project" value="UniProtKB-KW"/>
</dbReference>
<evidence type="ECO:0000256" key="5">
    <source>
        <dbReference type="SAM" id="Phobius"/>
    </source>
</evidence>
<feature type="transmembrane region" description="Helical" evidence="5">
    <location>
        <begin position="452"/>
        <end position="468"/>
    </location>
</feature>
<dbReference type="Pfam" id="PF04932">
    <property type="entry name" value="Wzy_C"/>
    <property type="match status" value="1"/>
</dbReference>
<name>A0A4Q1CKG4_9BACT</name>
<keyword evidence="8" id="KW-1185">Reference proteome</keyword>
<feature type="transmembrane region" description="Helical" evidence="5">
    <location>
        <begin position="112"/>
        <end position="130"/>
    </location>
</feature>
<feature type="transmembrane region" description="Helical" evidence="5">
    <location>
        <begin position="136"/>
        <end position="158"/>
    </location>
</feature>
<evidence type="ECO:0000313" key="7">
    <source>
        <dbReference type="EMBL" id="RXK60868.1"/>
    </source>
</evidence>
<dbReference type="AlphaFoldDB" id="A0A4Q1CKG4"/>
<accession>A0A4Q1CKG4</accession>
<evidence type="ECO:0000256" key="1">
    <source>
        <dbReference type="ARBA" id="ARBA00004141"/>
    </source>
</evidence>
<proteinExistence type="predicted"/>
<dbReference type="GO" id="GO:0016020">
    <property type="term" value="C:membrane"/>
    <property type="evidence" value="ECO:0007669"/>
    <property type="project" value="UniProtKB-SubCell"/>
</dbReference>
<sequence length="477" mass="54206">MQALFTRKEAFTFWLPAAAAITCFVAAVVLDQKLLLVLPFAVLGSIAFGLNIRFLFFALLFAIPLSTEFEVTATLSTDLPDEPLMLLLAGSLFVLFLIKPQLIPVEIKKSSLVLLLLLQLVWMLVTVLFSHEVWLSIKYCLAKSWFIMAFVVGGLYFLRTKEDFATASKALIFSMLIPVLYSLIRHAGKGFSFEAINATLDPFFRNHVNYSALLVCLSPVLLLWYRFANQQMRKWVLACMALFLVALFFAYSRGAWLCLLSGFITWYAVQKRFLLSLIAGALLLAAVSLFLLIQNDNYMKFAPDFNTTRQHFDLNEHLEATYTLKDMSTMERFYRWIAGVKMVNEEKLKGYGPNTFTTYYKEYTVASFKTWVSSNEEKSSVHNYFLLVTIEQGLPALLILLALLISMFAIAVKAYHTLNDPFERSLAITAAVILSMIVTLNLLSDLIETDKIGSIYFLLLGIFIRLHVKLKEQQSKL</sequence>
<keyword evidence="3 5" id="KW-1133">Transmembrane helix</keyword>
<feature type="transmembrane region" description="Helical" evidence="5">
    <location>
        <begin position="235"/>
        <end position="267"/>
    </location>
</feature>
<comment type="caution">
    <text evidence="7">The sequence shown here is derived from an EMBL/GenBank/DDBJ whole genome shotgun (WGS) entry which is preliminary data.</text>
</comment>
<feature type="transmembrane region" description="Helical" evidence="5">
    <location>
        <begin position="37"/>
        <end position="63"/>
    </location>
</feature>
<gene>
    <name evidence="7" type="ORF">ESA94_10435</name>
</gene>
<keyword evidence="7" id="KW-0436">Ligase</keyword>
<feature type="transmembrane region" description="Helical" evidence="5">
    <location>
        <begin position="170"/>
        <end position="188"/>
    </location>
</feature>
<evidence type="ECO:0000256" key="2">
    <source>
        <dbReference type="ARBA" id="ARBA00022692"/>
    </source>
</evidence>
<feature type="transmembrane region" description="Helical" evidence="5">
    <location>
        <begin position="12"/>
        <end position="30"/>
    </location>
</feature>
<protein>
    <submittedName>
        <fullName evidence="7">O-antigen ligase domain-containing protein</fullName>
    </submittedName>
</protein>
<reference evidence="7 8" key="1">
    <citation type="submission" date="2019-01" db="EMBL/GenBank/DDBJ databases">
        <title>Lacibacter sp. strain TTM-7.</title>
        <authorList>
            <person name="Chen W.-M."/>
        </authorList>
    </citation>
    <scope>NUCLEOTIDE SEQUENCE [LARGE SCALE GENOMIC DNA]</scope>
    <source>
        <strain evidence="7 8">TTM-7</strain>
    </source>
</reference>
<dbReference type="Proteomes" id="UP000290204">
    <property type="component" value="Unassembled WGS sequence"/>
</dbReference>
<dbReference type="OrthoDB" id="871774at2"/>
<evidence type="ECO:0000259" key="6">
    <source>
        <dbReference type="Pfam" id="PF04932"/>
    </source>
</evidence>
<organism evidence="7 8">
    <name type="scientific">Lacibacter luteus</name>
    <dbReference type="NCBI Taxonomy" id="2508719"/>
    <lineage>
        <taxon>Bacteria</taxon>
        <taxon>Pseudomonadati</taxon>
        <taxon>Bacteroidota</taxon>
        <taxon>Chitinophagia</taxon>
        <taxon>Chitinophagales</taxon>
        <taxon>Chitinophagaceae</taxon>
        <taxon>Lacibacter</taxon>
    </lineage>
</organism>
<feature type="transmembrane region" description="Helical" evidence="5">
    <location>
        <begin position="208"/>
        <end position="228"/>
    </location>
</feature>
<evidence type="ECO:0000256" key="3">
    <source>
        <dbReference type="ARBA" id="ARBA00022989"/>
    </source>
</evidence>
<dbReference type="InterPro" id="IPR051533">
    <property type="entry name" value="WaaL-like"/>
</dbReference>
<feature type="transmembrane region" description="Helical" evidence="5">
    <location>
        <begin position="273"/>
        <end position="293"/>
    </location>
</feature>
<dbReference type="EMBL" id="SDHW01000002">
    <property type="protein sequence ID" value="RXK60868.1"/>
    <property type="molecule type" value="Genomic_DNA"/>
</dbReference>
<evidence type="ECO:0000313" key="8">
    <source>
        <dbReference type="Proteomes" id="UP000290204"/>
    </source>
</evidence>
<feature type="domain" description="O-antigen ligase-related" evidence="6">
    <location>
        <begin position="239"/>
        <end position="401"/>
    </location>
</feature>
<comment type="subcellular location">
    <subcellularLocation>
        <location evidence="1">Membrane</location>
        <topology evidence="1">Multi-pass membrane protein</topology>
    </subcellularLocation>
</comment>
<dbReference type="PANTHER" id="PTHR37422:SF13">
    <property type="entry name" value="LIPOPOLYSACCHARIDE BIOSYNTHESIS PROTEIN PA4999-RELATED"/>
    <property type="match status" value="1"/>
</dbReference>
<feature type="transmembrane region" description="Helical" evidence="5">
    <location>
        <begin position="384"/>
        <end position="412"/>
    </location>
</feature>
<keyword evidence="4 5" id="KW-0472">Membrane</keyword>